<dbReference type="AlphaFoldDB" id="A0A2M7QCB6"/>
<gene>
    <name evidence="3" type="ORF">COY90_03675</name>
</gene>
<dbReference type="GO" id="GO:1904680">
    <property type="term" value="F:peptide transmembrane transporter activity"/>
    <property type="evidence" value="ECO:0007669"/>
    <property type="project" value="TreeGrafter"/>
</dbReference>
<keyword evidence="1" id="KW-0812">Transmembrane</keyword>
<accession>A0A2M7QCB6</accession>
<dbReference type="Gene3D" id="3.90.76.10">
    <property type="entry name" value="Dipeptide-binding Protein, Domain 1"/>
    <property type="match status" value="1"/>
</dbReference>
<dbReference type="EMBL" id="PFLF01000078">
    <property type="protein sequence ID" value="PIY68864.1"/>
    <property type="molecule type" value="Genomic_DNA"/>
</dbReference>
<reference evidence="4" key="1">
    <citation type="submission" date="2017-09" db="EMBL/GenBank/DDBJ databases">
        <title>Depth-based differentiation of microbial function through sediment-hosted aquifers and enrichment of novel symbionts in the deep terrestrial subsurface.</title>
        <authorList>
            <person name="Probst A.J."/>
            <person name="Ladd B."/>
            <person name="Jarett J.K."/>
            <person name="Geller-Mcgrath D.E."/>
            <person name="Sieber C.M.K."/>
            <person name="Emerson J.B."/>
            <person name="Anantharaman K."/>
            <person name="Thomas B.C."/>
            <person name="Malmstrom R."/>
            <person name="Stieglmeier M."/>
            <person name="Klingl A."/>
            <person name="Woyke T."/>
            <person name="Ryan C.M."/>
            <person name="Banfield J.F."/>
        </authorList>
    </citation>
    <scope>NUCLEOTIDE SEQUENCE [LARGE SCALE GENOMIC DNA]</scope>
</reference>
<dbReference type="InterPro" id="IPR039424">
    <property type="entry name" value="SBP_5"/>
</dbReference>
<dbReference type="CDD" id="cd00995">
    <property type="entry name" value="PBP2_NikA_DppA_OppA_like"/>
    <property type="match status" value="1"/>
</dbReference>
<name>A0A2M7QCB6_9BACT</name>
<dbReference type="Proteomes" id="UP000230108">
    <property type="component" value="Unassembled WGS sequence"/>
</dbReference>
<dbReference type="GO" id="GO:0015833">
    <property type="term" value="P:peptide transport"/>
    <property type="evidence" value="ECO:0007669"/>
    <property type="project" value="TreeGrafter"/>
</dbReference>
<dbReference type="PANTHER" id="PTHR30290:SF81">
    <property type="entry name" value="OLIGOPEPTIDE-BINDING PROTEIN OPPA"/>
    <property type="match status" value="1"/>
</dbReference>
<sequence>MHGSTNKTLRYYYWLTLEFFKKHLRLIFLSTFISTITIISAITVSPYLITFLSPRETVMGLVGTYNKNDPLPDEIAGKISNGLVFVNEKGRVLPVLASSWEILNEGLTYRFSLKKNLLFDNNTFFTAKDVDYIFKDIKMRVVGDYIVEFELPKPLAIFPIYLSKPIIKYPFIGVGGLYKVEHTKYKFSQLSEIQLNPNKKNLNTLVYKFYASESDLLSAYKRGEISQMHVSKKSIADTFKAWNNTIVEKMIDYSNLLTLFFNYRNPLLREKDVRGAIDATIDRPKFAELGAEAKSSIPPTSWAYNKDLKSTIFDLDYAQKMVKKYKTASDSAKLNFNTYYEYLDIATDINKNLNDVGLSTNLNVVSFSNTNDFDILLAYLKIPSDPDQYYYWHSTQSLSQATNYKNLKVDKLLEDGRSFASFEERTTYYRDLQKVMNDDNAALFLFYPYTFTIKRK</sequence>
<protein>
    <recommendedName>
        <fullName evidence="2">Solute-binding protein family 5 domain-containing protein</fullName>
    </recommendedName>
</protein>
<feature type="transmembrane region" description="Helical" evidence="1">
    <location>
        <begin position="26"/>
        <end position="49"/>
    </location>
</feature>
<dbReference type="InterPro" id="IPR030678">
    <property type="entry name" value="Peptide/Ni-bd"/>
</dbReference>
<evidence type="ECO:0000313" key="3">
    <source>
        <dbReference type="EMBL" id="PIY68864.1"/>
    </source>
</evidence>
<dbReference type="SUPFAM" id="SSF53850">
    <property type="entry name" value="Periplasmic binding protein-like II"/>
    <property type="match status" value="1"/>
</dbReference>
<evidence type="ECO:0000313" key="4">
    <source>
        <dbReference type="Proteomes" id="UP000230108"/>
    </source>
</evidence>
<keyword evidence="1" id="KW-1133">Transmembrane helix</keyword>
<dbReference type="GO" id="GO:0043190">
    <property type="term" value="C:ATP-binding cassette (ABC) transporter complex"/>
    <property type="evidence" value="ECO:0007669"/>
    <property type="project" value="InterPro"/>
</dbReference>
<dbReference type="Gene3D" id="3.40.190.10">
    <property type="entry name" value="Periplasmic binding protein-like II"/>
    <property type="match status" value="1"/>
</dbReference>
<organism evidence="3 4">
    <name type="scientific">Candidatus Roizmanbacteria bacterium CG_4_10_14_0_8_um_filter_39_9</name>
    <dbReference type="NCBI Taxonomy" id="1974829"/>
    <lineage>
        <taxon>Bacteria</taxon>
        <taxon>Candidatus Roizmaniibacteriota</taxon>
    </lineage>
</organism>
<dbReference type="InterPro" id="IPR000914">
    <property type="entry name" value="SBP_5_dom"/>
</dbReference>
<dbReference type="PIRSF" id="PIRSF002741">
    <property type="entry name" value="MppA"/>
    <property type="match status" value="1"/>
</dbReference>
<dbReference type="GO" id="GO:0042597">
    <property type="term" value="C:periplasmic space"/>
    <property type="evidence" value="ECO:0007669"/>
    <property type="project" value="UniProtKB-ARBA"/>
</dbReference>
<dbReference type="PANTHER" id="PTHR30290">
    <property type="entry name" value="PERIPLASMIC BINDING COMPONENT OF ABC TRANSPORTER"/>
    <property type="match status" value="1"/>
</dbReference>
<evidence type="ECO:0000259" key="2">
    <source>
        <dbReference type="Pfam" id="PF00496"/>
    </source>
</evidence>
<evidence type="ECO:0000256" key="1">
    <source>
        <dbReference type="SAM" id="Phobius"/>
    </source>
</evidence>
<dbReference type="Gene3D" id="3.10.105.10">
    <property type="entry name" value="Dipeptide-binding Protein, Domain 3"/>
    <property type="match status" value="1"/>
</dbReference>
<dbReference type="Pfam" id="PF00496">
    <property type="entry name" value="SBP_bac_5"/>
    <property type="match status" value="1"/>
</dbReference>
<proteinExistence type="predicted"/>
<keyword evidence="1" id="KW-0472">Membrane</keyword>
<comment type="caution">
    <text evidence="3">The sequence shown here is derived from an EMBL/GenBank/DDBJ whole genome shotgun (WGS) entry which is preliminary data.</text>
</comment>
<feature type="domain" description="Solute-binding protein family 5" evidence="2">
    <location>
        <begin position="136"/>
        <end position="395"/>
    </location>
</feature>